<evidence type="ECO:0000313" key="1">
    <source>
        <dbReference type="EMBL" id="OAD68144.1"/>
    </source>
</evidence>
<protein>
    <submittedName>
        <fullName evidence="1">Uncharacterized protein</fullName>
    </submittedName>
</protein>
<organism evidence="1 2">
    <name type="scientific">Phycomyces blakesleeanus (strain ATCC 8743b / DSM 1359 / FGSC 10004 / NBRC 33097 / NRRL 1555)</name>
    <dbReference type="NCBI Taxonomy" id="763407"/>
    <lineage>
        <taxon>Eukaryota</taxon>
        <taxon>Fungi</taxon>
        <taxon>Fungi incertae sedis</taxon>
        <taxon>Mucoromycota</taxon>
        <taxon>Mucoromycotina</taxon>
        <taxon>Mucoromycetes</taxon>
        <taxon>Mucorales</taxon>
        <taxon>Phycomycetaceae</taxon>
        <taxon>Phycomyces</taxon>
    </lineage>
</organism>
<dbReference type="VEuPathDB" id="FungiDB:PHYBLDRAFT_79403"/>
<dbReference type="GeneID" id="29004365"/>
<dbReference type="InParanoid" id="A0A162NCN2"/>
<dbReference type="OrthoDB" id="2235387at2759"/>
<keyword evidence="2" id="KW-1185">Reference proteome</keyword>
<dbReference type="Proteomes" id="UP000077315">
    <property type="component" value="Unassembled WGS sequence"/>
</dbReference>
<gene>
    <name evidence="1" type="ORF">PHYBLDRAFT_79403</name>
</gene>
<sequence>MNSLCQSPSFDNDQEYSVEMREALAAEQAYFGEYDRAVAEKFSSDYYNVEDGYDYYSYNYNQGYADQPTDNTMYSQEEEQEYSDQEYYDQEDETMTYDTAYNNPNPDYQNDSLLNLVVGVQSYLSDMTTQPTQHVSPLLDLQYKMYIYLKQRAIDMGLDTQALD</sequence>
<accession>A0A162NCN2</accession>
<proteinExistence type="predicted"/>
<dbReference type="RefSeq" id="XP_018286184.1">
    <property type="nucleotide sequence ID" value="XM_018443460.1"/>
</dbReference>
<dbReference type="EMBL" id="KV440996">
    <property type="protein sequence ID" value="OAD68144.1"/>
    <property type="molecule type" value="Genomic_DNA"/>
</dbReference>
<name>A0A162NCN2_PHYB8</name>
<reference evidence="2" key="1">
    <citation type="submission" date="2015-06" db="EMBL/GenBank/DDBJ databases">
        <title>Expansion of signal transduction pathways in fungi by whole-genome duplication.</title>
        <authorList>
            <consortium name="DOE Joint Genome Institute"/>
            <person name="Corrochano L.M."/>
            <person name="Kuo A."/>
            <person name="Marcet-Houben M."/>
            <person name="Polaino S."/>
            <person name="Salamov A."/>
            <person name="Villalobos J.M."/>
            <person name="Alvarez M.I."/>
            <person name="Avalos J."/>
            <person name="Benito E.P."/>
            <person name="Benoit I."/>
            <person name="Burger G."/>
            <person name="Camino L.P."/>
            <person name="Canovas D."/>
            <person name="Cerda-Olmedo E."/>
            <person name="Cheng J.-F."/>
            <person name="Dominguez A."/>
            <person name="Elias M."/>
            <person name="Eslava A.P."/>
            <person name="Glaser F."/>
            <person name="Grimwood J."/>
            <person name="Gutierrez G."/>
            <person name="Heitman J."/>
            <person name="Henrissat B."/>
            <person name="Iturriaga E.A."/>
            <person name="Lang B.F."/>
            <person name="Lavin J.L."/>
            <person name="Lee S."/>
            <person name="Li W."/>
            <person name="Lindquist E."/>
            <person name="Lopez-Garcia S."/>
            <person name="Luque E.M."/>
            <person name="Marcos A.T."/>
            <person name="Martin J."/>
            <person name="McCluskey K."/>
            <person name="Medina H.R."/>
            <person name="Miralles-Duran A."/>
            <person name="Miyazaki A."/>
            <person name="Munoz-Torres E."/>
            <person name="Oguiza J.A."/>
            <person name="Ohm R."/>
            <person name="Olmedo M."/>
            <person name="Orejas M."/>
            <person name="Ortiz-Castellanos L."/>
            <person name="Pisabarro A.G."/>
            <person name="Rodriguez-Romero J."/>
            <person name="Ruiz-Herrera J."/>
            <person name="Ruiz-Vazquez R."/>
            <person name="Sanz C."/>
            <person name="Schackwitz W."/>
            <person name="Schmutz J."/>
            <person name="Shahriari M."/>
            <person name="Shelest E."/>
            <person name="Silva-Franco F."/>
            <person name="Soanes D."/>
            <person name="Syed K."/>
            <person name="Tagua V.G."/>
            <person name="Talbot N.J."/>
            <person name="Thon M."/>
            <person name="De vries R.P."/>
            <person name="Wiebenga A."/>
            <person name="Yadav J.S."/>
            <person name="Braun E.L."/>
            <person name="Baker S."/>
            <person name="Garre V."/>
            <person name="Horwitz B."/>
            <person name="Torres-Martinez S."/>
            <person name="Idnurm A."/>
            <person name="Herrera-Estrella A."/>
            <person name="Gabaldon T."/>
            <person name="Grigoriev I.V."/>
        </authorList>
    </citation>
    <scope>NUCLEOTIDE SEQUENCE [LARGE SCALE GENOMIC DNA]</scope>
    <source>
        <strain evidence="2">NRRL 1555(-)</strain>
    </source>
</reference>
<evidence type="ECO:0000313" key="2">
    <source>
        <dbReference type="Proteomes" id="UP000077315"/>
    </source>
</evidence>
<dbReference type="AlphaFoldDB" id="A0A162NCN2"/>